<comment type="caution">
    <text evidence="2">The sequence shown here is derived from an EMBL/GenBank/DDBJ whole genome shotgun (WGS) entry which is preliminary data.</text>
</comment>
<reference evidence="2 3" key="1">
    <citation type="journal article" date="2024" name="G3 (Bethesda)">
        <title>Genome assembly of Hibiscus sabdariffa L. provides insights into metabolisms of medicinal natural products.</title>
        <authorList>
            <person name="Kim T."/>
        </authorList>
    </citation>
    <scope>NUCLEOTIDE SEQUENCE [LARGE SCALE GENOMIC DNA]</scope>
    <source>
        <strain evidence="2">TK-2024</strain>
        <tissue evidence="2">Old leaves</tissue>
    </source>
</reference>
<evidence type="ECO:0000259" key="1">
    <source>
        <dbReference type="Pfam" id="PF13456"/>
    </source>
</evidence>
<dbReference type="InterPro" id="IPR002156">
    <property type="entry name" value="RNaseH_domain"/>
</dbReference>
<name>A0ABR2TKT2_9ROSI</name>
<proteinExistence type="predicted"/>
<feature type="domain" description="RNase H type-1" evidence="1">
    <location>
        <begin position="215"/>
        <end position="286"/>
    </location>
</feature>
<dbReference type="InterPro" id="IPR053151">
    <property type="entry name" value="RNase_H-like"/>
</dbReference>
<protein>
    <recommendedName>
        <fullName evidence="1">RNase H type-1 domain-containing protein</fullName>
    </recommendedName>
</protein>
<evidence type="ECO:0000313" key="3">
    <source>
        <dbReference type="Proteomes" id="UP001396334"/>
    </source>
</evidence>
<dbReference type="Proteomes" id="UP001396334">
    <property type="component" value="Unassembled WGS sequence"/>
</dbReference>
<keyword evidence="3" id="KW-1185">Reference proteome</keyword>
<dbReference type="PANTHER" id="PTHR47723">
    <property type="entry name" value="OS05G0353850 PROTEIN"/>
    <property type="match status" value="1"/>
</dbReference>
<dbReference type="PANTHER" id="PTHR47723:SF19">
    <property type="entry name" value="POLYNUCLEOTIDYL TRANSFERASE, RIBONUCLEASE H-LIKE SUPERFAMILY PROTEIN"/>
    <property type="match status" value="1"/>
</dbReference>
<gene>
    <name evidence="2" type="ORF">V6N11_022793</name>
</gene>
<dbReference type="EMBL" id="JBBPBN010000005">
    <property type="protein sequence ID" value="KAK9037894.1"/>
    <property type="molecule type" value="Genomic_DNA"/>
</dbReference>
<dbReference type="InterPro" id="IPR036397">
    <property type="entry name" value="RNaseH_sf"/>
</dbReference>
<dbReference type="SUPFAM" id="SSF53098">
    <property type="entry name" value="Ribonuclease H-like"/>
    <property type="match status" value="1"/>
</dbReference>
<dbReference type="Pfam" id="PF13456">
    <property type="entry name" value="RVT_3"/>
    <property type="match status" value="1"/>
</dbReference>
<evidence type="ECO:0000313" key="2">
    <source>
        <dbReference type="EMBL" id="KAK9037894.1"/>
    </source>
</evidence>
<dbReference type="InterPro" id="IPR044730">
    <property type="entry name" value="RNase_H-like_dom_plant"/>
</dbReference>
<dbReference type="Gene3D" id="3.30.420.10">
    <property type="entry name" value="Ribonuclease H-like superfamily/Ribonuclease H"/>
    <property type="match status" value="1"/>
</dbReference>
<organism evidence="2 3">
    <name type="scientific">Hibiscus sabdariffa</name>
    <name type="common">roselle</name>
    <dbReference type="NCBI Taxonomy" id="183260"/>
    <lineage>
        <taxon>Eukaryota</taxon>
        <taxon>Viridiplantae</taxon>
        <taxon>Streptophyta</taxon>
        <taxon>Embryophyta</taxon>
        <taxon>Tracheophyta</taxon>
        <taxon>Spermatophyta</taxon>
        <taxon>Magnoliopsida</taxon>
        <taxon>eudicotyledons</taxon>
        <taxon>Gunneridae</taxon>
        <taxon>Pentapetalae</taxon>
        <taxon>rosids</taxon>
        <taxon>malvids</taxon>
        <taxon>Malvales</taxon>
        <taxon>Malvaceae</taxon>
        <taxon>Malvoideae</taxon>
        <taxon>Hibiscus</taxon>
    </lineage>
</organism>
<accession>A0ABR2TKT2</accession>
<sequence>MQHDGCFPFRGRFPTLLSGAVDGLDRVPSEPEIHAALMSMAPLKSPVSSALALTMVLTVVCGGGLQDTILNSSRLILLFRNLYGRISKRSGLSFGTLLHALRDCDAARVIWLQILPTALLRPFFECNLQQWISCNLSATMVDPLSTLPWKLVLVSLAWQIWKRRNDLVFQDSPPMFDMAVIKAPDDDWISLNIDGAASLSSSDGTIGGLFRNNSGLSLAWKQGFEKVFVRSDSKQVVDLVNSPSAASSVLSLVRSIHRLRQRSWATFVSWVSRANNRPADAMAKLASFSDFSLHVFLEPPLGLDLLLHND</sequence>
<dbReference type="InterPro" id="IPR012337">
    <property type="entry name" value="RNaseH-like_sf"/>
</dbReference>
<dbReference type="CDD" id="cd06222">
    <property type="entry name" value="RNase_H_like"/>
    <property type="match status" value="1"/>
</dbReference>